<feature type="domain" description="Ketoreductase" evidence="2">
    <location>
        <begin position="8"/>
        <end position="149"/>
    </location>
</feature>
<reference evidence="3 4" key="1">
    <citation type="submission" date="2016-10" db="EMBL/GenBank/DDBJ databases">
        <authorList>
            <person name="de Groot N.N."/>
        </authorList>
    </citation>
    <scope>NUCLEOTIDE SEQUENCE [LARGE SCALE GENOMIC DNA]</scope>
    <source>
        <strain evidence="3 4">CPCC 100156</strain>
    </source>
</reference>
<dbReference type="PRINTS" id="PR00081">
    <property type="entry name" value="GDHRDH"/>
</dbReference>
<dbReference type="RefSeq" id="WP_090661888.1">
    <property type="nucleotide sequence ID" value="NZ_FMZX01000002.1"/>
</dbReference>
<dbReference type="STRING" id="938405.SAMN02927895_02849"/>
<gene>
    <name evidence="3" type="ORF">SAMN04487779_1002155</name>
</gene>
<dbReference type="Proteomes" id="UP000198925">
    <property type="component" value="Unassembled WGS sequence"/>
</dbReference>
<dbReference type="PRINTS" id="PR00080">
    <property type="entry name" value="SDRFAMILY"/>
</dbReference>
<proteinExistence type="inferred from homology"/>
<dbReference type="PANTHER" id="PTHR42879:SF6">
    <property type="entry name" value="NADPH-DEPENDENT REDUCTASE BACG"/>
    <property type="match status" value="1"/>
</dbReference>
<dbReference type="FunFam" id="3.40.50.720:FF:000084">
    <property type="entry name" value="Short-chain dehydrogenase reductase"/>
    <property type="match status" value="1"/>
</dbReference>
<protein>
    <submittedName>
        <fullName evidence="3">NAD(P)-dependent dehydrogenase, short-chain alcohol dehydrogenase family</fullName>
    </submittedName>
</protein>
<dbReference type="InterPro" id="IPR050259">
    <property type="entry name" value="SDR"/>
</dbReference>
<organism evidence="3 4">
    <name type="scientific">Belnapia rosea</name>
    <dbReference type="NCBI Taxonomy" id="938405"/>
    <lineage>
        <taxon>Bacteria</taxon>
        <taxon>Pseudomonadati</taxon>
        <taxon>Pseudomonadota</taxon>
        <taxon>Alphaproteobacteria</taxon>
        <taxon>Acetobacterales</taxon>
        <taxon>Roseomonadaceae</taxon>
        <taxon>Belnapia</taxon>
    </lineage>
</organism>
<sequence length="261" mass="27174">MQLTLGGRVALITGGSKGLGLAMARAFSEAGGHVAIVARGQEALAQAEAEIRAAAPAAKVAAIAADIATAEGCNAAFAAAEQALGQVDILVNNAGTSQRGPFPSVSDELWQNDLDLKLFAAIRLARLAWPGMQARRWGRIINVLNIGAKAPPAEGAPTAVTRAAGMALTKVQANEGAKHNILVNAMLVGIIESDQWVRRHAADKRNITWEEWKEEMGKPVPVGRLGKPEEFAGLAVYLCSQVGGYVTGTAINVDGGRSPVV</sequence>
<dbReference type="EMBL" id="FMZX01000002">
    <property type="protein sequence ID" value="SDC71614.1"/>
    <property type="molecule type" value="Genomic_DNA"/>
</dbReference>
<dbReference type="InterPro" id="IPR036291">
    <property type="entry name" value="NAD(P)-bd_dom_sf"/>
</dbReference>
<dbReference type="Pfam" id="PF13561">
    <property type="entry name" value="adh_short_C2"/>
    <property type="match status" value="1"/>
</dbReference>
<evidence type="ECO:0000313" key="3">
    <source>
        <dbReference type="EMBL" id="SDC71614.1"/>
    </source>
</evidence>
<dbReference type="AlphaFoldDB" id="A0A1G6NW91"/>
<dbReference type="SMART" id="SM00822">
    <property type="entry name" value="PKS_KR"/>
    <property type="match status" value="1"/>
</dbReference>
<evidence type="ECO:0000313" key="4">
    <source>
        <dbReference type="Proteomes" id="UP000198925"/>
    </source>
</evidence>
<accession>A0A1G6NW91</accession>
<name>A0A1G6NW91_9PROT</name>
<keyword evidence="4" id="KW-1185">Reference proteome</keyword>
<dbReference type="Gene3D" id="3.40.50.720">
    <property type="entry name" value="NAD(P)-binding Rossmann-like Domain"/>
    <property type="match status" value="1"/>
</dbReference>
<dbReference type="InterPro" id="IPR002347">
    <property type="entry name" value="SDR_fam"/>
</dbReference>
<dbReference type="PANTHER" id="PTHR42879">
    <property type="entry name" value="3-OXOACYL-(ACYL-CARRIER-PROTEIN) REDUCTASE"/>
    <property type="match status" value="1"/>
</dbReference>
<evidence type="ECO:0000259" key="2">
    <source>
        <dbReference type="SMART" id="SM00822"/>
    </source>
</evidence>
<dbReference type="InterPro" id="IPR057326">
    <property type="entry name" value="KR_dom"/>
</dbReference>
<dbReference type="SUPFAM" id="SSF51735">
    <property type="entry name" value="NAD(P)-binding Rossmann-fold domains"/>
    <property type="match status" value="1"/>
</dbReference>
<comment type="similarity">
    <text evidence="1">Belongs to the short-chain dehydrogenases/reductases (SDR) family.</text>
</comment>
<evidence type="ECO:0000256" key="1">
    <source>
        <dbReference type="ARBA" id="ARBA00006484"/>
    </source>
</evidence>